<dbReference type="OMA" id="GCQHNEK"/>
<dbReference type="PANTHER" id="PTHR32170:SF3">
    <property type="entry name" value="PROTEASOME ACTIVATOR COMPLEX SUBUNIT 4"/>
    <property type="match status" value="1"/>
</dbReference>
<dbReference type="Pfam" id="PF16507">
    <property type="entry name" value="HEAT_PSME4_mid"/>
    <property type="match status" value="1"/>
</dbReference>
<keyword evidence="8" id="KW-0647">Proteasome</keyword>
<evidence type="ECO:0000313" key="8">
    <source>
        <dbReference type="EMBL" id="KAA8496690.1"/>
    </source>
</evidence>
<reference evidence="9" key="1">
    <citation type="journal article" date="2019" name="Nat. Commun.">
        <title>Expansion of phycobilisome linker gene families in mesophilic red algae.</title>
        <authorList>
            <person name="Lee J."/>
            <person name="Kim D."/>
            <person name="Bhattacharya D."/>
            <person name="Yoon H.S."/>
        </authorList>
    </citation>
    <scope>NUCLEOTIDE SEQUENCE [LARGE SCALE GENOMIC DNA]</scope>
    <source>
        <strain evidence="9">CCMP 1328</strain>
    </source>
</reference>
<dbReference type="InterPro" id="IPR032430">
    <property type="entry name" value="Blm10_mid"/>
</dbReference>
<evidence type="ECO:0000256" key="5">
    <source>
        <dbReference type="SAM" id="MobiDB-lite"/>
    </source>
</evidence>
<keyword evidence="2" id="KW-0677">Repeat</keyword>
<dbReference type="GO" id="GO:0000502">
    <property type="term" value="C:proteasome complex"/>
    <property type="evidence" value="ECO:0007669"/>
    <property type="project" value="UniProtKB-KW"/>
</dbReference>
<evidence type="ECO:0000259" key="6">
    <source>
        <dbReference type="Pfam" id="PF11919"/>
    </source>
</evidence>
<feature type="region of interest" description="Disordered" evidence="5">
    <location>
        <begin position="705"/>
        <end position="735"/>
    </location>
</feature>
<protein>
    <submittedName>
        <fullName evidence="8">Proteasome activator complex subunit 4A</fullName>
    </submittedName>
</protein>
<dbReference type="GO" id="GO:0016504">
    <property type="term" value="F:peptidase activator activity"/>
    <property type="evidence" value="ECO:0007669"/>
    <property type="project" value="InterPro"/>
</dbReference>
<comment type="caution">
    <text evidence="8">The sequence shown here is derived from an EMBL/GenBank/DDBJ whole genome shotgun (WGS) entry which is preliminary data.</text>
</comment>
<dbReference type="GO" id="GO:0070628">
    <property type="term" value="F:proteasome binding"/>
    <property type="evidence" value="ECO:0007669"/>
    <property type="project" value="InterPro"/>
</dbReference>
<keyword evidence="3" id="KW-0227">DNA damage</keyword>
<dbReference type="PANTHER" id="PTHR32170">
    <property type="entry name" value="PROTEASOME ACTIVATOR COMPLEX SUBUNIT 4"/>
    <property type="match status" value="1"/>
</dbReference>
<evidence type="ECO:0000256" key="2">
    <source>
        <dbReference type="ARBA" id="ARBA00022737"/>
    </source>
</evidence>
<evidence type="ECO:0000256" key="4">
    <source>
        <dbReference type="ARBA" id="ARBA00023204"/>
    </source>
</evidence>
<dbReference type="GO" id="GO:0006281">
    <property type="term" value="P:DNA repair"/>
    <property type="evidence" value="ECO:0007669"/>
    <property type="project" value="UniProtKB-KW"/>
</dbReference>
<dbReference type="Proteomes" id="UP000324585">
    <property type="component" value="Unassembled WGS sequence"/>
</dbReference>
<gene>
    <name evidence="8" type="ORF">FVE85_0419</name>
</gene>
<evidence type="ECO:0000256" key="1">
    <source>
        <dbReference type="ARBA" id="ARBA00005739"/>
    </source>
</evidence>
<dbReference type="InterPro" id="IPR021843">
    <property type="entry name" value="PSME4_C"/>
</dbReference>
<dbReference type="GO" id="GO:0005634">
    <property type="term" value="C:nucleus"/>
    <property type="evidence" value="ECO:0007669"/>
    <property type="project" value="TreeGrafter"/>
</dbReference>
<dbReference type="InterPro" id="IPR035309">
    <property type="entry name" value="PSME4"/>
</dbReference>
<comment type="similarity">
    <text evidence="1">Belongs to the BLM10 family.</text>
</comment>
<evidence type="ECO:0000259" key="7">
    <source>
        <dbReference type="Pfam" id="PF16507"/>
    </source>
</evidence>
<dbReference type="GO" id="GO:0010499">
    <property type="term" value="P:proteasomal ubiquitin-independent protein catabolic process"/>
    <property type="evidence" value="ECO:0007669"/>
    <property type="project" value="TreeGrafter"/>
</dbReference>
<feature type="domain" description="Proteasome activator complex subunit 4 C-terminal" evidence="6">
    <location>
        <begin position="1968"/>
        <end position="2054"/>
    </location>
</feature>
<evidence type="ECO:0000313" key="9">
    <source>
        <dbReference type="Proteomes" id="UP000324585"/>
    </source>
</evidence>
<keyword evidence="9" id="KW-1185">Reference proteome</keyword>
<feature type="compositionally biased region" description="Basic and acidic residues" evidence="5">
    <location>
        <begin position="713"/>
        <end position="728"/>
    </location>
</feature>
<sequence>MEVHASSPSSSMAQDMDIHRFNKQLAPGYSEFIGLEQAAHCRAIQLLTESIFERAQAQKQNGENGGFAGDDAAADAASEASRSLEASWVEDGYDCQMEQDLSALEKAVARHLDLKHILPLDTMTRALECMLRGCLSPGIDLGLRSKLSRTCVCIMRKRSLTEVPFGMPWRKIVDILWEVHVDCASGGPYVGRDVRDAHCRNMLTLLCKCRNYLHPEDTAEKIWDAFARRIQIHSADLAFGPLLVLIHILPTRGTAWSGWVPEAATLWRQMDFSPDWDSSFMTIFARLAKHQPNTIDWTEHLPLVYERIPGSMRLPLGSAAPQAPVERRCPAQLVFLESSKMTVSTAVFCVHSLSPARPQALEYFSRLVRLMANFFHPSNGGKWSQFLASFLGHFTSDLAKRVARERMATRAGITERVVGSNQIKPVPELEHRLDTATLERLVDMLLPLVLLGLHAKSNYMTVQCAASARDLAVISPDRVVTALLDTATEALGGAEGTPHRTSAALKMLATLTPVFLDADLLPHGTTYLPQALELSLPGIDANDPSKTEATFRFIAGASARLQLQSYGTRSDDPSGSNGNELDGFLEEYVAQLVDRIFALLDAMEAPPKKNKSASGASSAPMISSFIFSVAMENLFGALSPQTIYSVGERVLQQISGAAKMNALKFYGALVRILSAGMNNAPPGKPHRGSLFIPVLLNQIVEGRGQEQKQGGSAHDDGAADLDHDDQSRLPRGPSMRLKSVRDEGLRLSSLSEEELVWRLRMLAQACRSCNSVSQYYLHVFDAVRLAFQHESRAVYKAGGRLLRGLLEGLTSTRMLFGTGSESAQSGSDGAAYSFEWYVPSSKEWDAAALLVQNCVYEIEHIVYGCSFGRDKPEEKEWVDVYGAQSESMALDRERLFRALRYLHAVQRGGRWLLSGAVPERMEKVNLDAPIKAESMDVAERIRVAKLCLIKPVRGNAGGEIGDAARSRAVQLWDRLHSVMCVLSEQILLRKPDDGLLLYRSLEPFELAHEPFRRSSQGRMTAHAARGYKAAYKPVIAMKARYGEPGGAGRGMPRFIQKLRLEALHDVRLDVMARGGMCSDALFGRIMDHLTIMALNDFPNVRYEARGVLTRALRVAPMRQRRKHIIKVIGELEEAALVIGKTGGPQEKMKAADTQPNGTESVPARKLSSSEVKYEKLMGAADILRSSAASPYIMREWDLFTLIGRSISHSMLAAERADAAIIVGSLFTKLAALARPLNLGSLRLDLSPFVSPGTEDSVKVDPLYNMPRSASRAKLVQRALAESHVQGGSSDVFRGRERYDQLNDYLLAQAGLEQARADKAQESKGEFDRVVGASSTARGVASDAAHWRLQCMVATILYIGLRSDIAPKPSVVQFLCRSVKPEVIALRQVALKSVALLVALSERRREMSVGTENAPCAIAEEDELIKTMKGVLCDSEFMQDFLHKLSLDQADEMGSDGYSDGGYSDNVFAGLSMMSLAKNVDGDACWALVGGRPWPSSWIPRSRDTFGIVRVRLFEALAYSFGDEIVDVFEPVLSKLLKEAALFPGVAEDTCRVTAAETVAGICRGLRTNYLSSASSEQVSSELREQRIERALKWVDMILESLSGQEGMVNGGTFLRLIASSDIEGAVGPELGLRLARRMVGEGATALVELSAPAHLQAKKLRFLHSLIADCPPTHPQGARVASLVASELCKSRELFSHPLKHVREEIARCMSLFSSFSTPASIESFEASCRVIADCLKLPASDLAEAKDGTRASVLGDASSFAAAEENIAQELKKERSRGGETLSRWISVVHWNGDTQRFARYFPLLLPALFASLDEGDKERLSHARLALSLSSQAKFSREIIDQIIAVIHVATQSKRWRIRGGVLPFVQVVSFCRLFSASDAQLHELRDIQLALLRDDQIEVREAACLTLIPSIRDAPQSVVVDVRQSMLQLLRDTEDDMVKTRRRRRVAEAAAPPPNPKAVDPKRIVQRHAAILGLSALVMSSPYDIPDWMPELLLELAKTINNVAPISTSVQKLFADFWRTHRDEWQTHRLKFNDEEREIVSELLISPSYYA</sequence>
<dbReference type="Gene3D" id="1.25.10.10">
    <property type="entry name" value="Leucine-rich Repeat Variant"/>
    <property type="match status" value="1"/>
</dbReference>
<feature type="domain" description="Proteasome activator Blm10 middle HEAT repeats region" evidence="7">
    <location>
        <begin position="365"/>
        <end position="565"/>
    </location>
</feature>
<name>A0A5J4Z085_PORPP</name>
<accession>A0A5J4Z085</accession>
<dbReference type="InterPro" id="IPR016024">
    <property type="entry name" value="ARM-type_fold"/>
</dbReference>
<dbReference type="SUPFAM" id="SSF48371">
    <property type="entry name" value="ARM repeat"/>
    <property type="match status" value="1"/>
</dbReference>
<feature type="region of interest" description="Disordered" evidence="5">
    <location>
        <begin position="1144"/>
        <end position="1165"/>
    </location>
</feature>
<dbReference type="EMBL" id="VRMN01000002">
    <property type="protein sequence ID" value="KAA8496690.1"/>
    <property type="molecule type" value="Genomic_DNA"/>
</dbReference>
<evidence type="ECO:0000256" key="3">
    <source>
        <dbReference type="ARBA" id="ARBA00022763"/>
    </source>
</evidence>
<dbReference type="GO" id="GO:0005829">
    <property type="term" value="C:cytosol"/>
    <property type="evidence" value="ECO:0007669"/>
    <property type="project" value="TreeGrafter"/>
</dbReference>
<dbReference type="InterPro" id="IPR011989">
    <property type="entry name" value="ARM-like"/>
</dbReference>
<keyword evidence="4" id="KW-0234">DNA repair</keyword>
<dbReference type="Pfam" id="PF11919">
    <property type="entry name" value="PSME4_C"/>
    <property type="match status" value="1"/>
</dbReference>
<organism evidence="8 9">
    <name type="scientific">Porphyridium purpureum</name>
    <name type="common">Red alga</name>
    <name type="synonym">Porphyridium cruentum</name>
    <dbReference type="NCBI Taxonomy" id="35688"/>
    <lineage>
        <taxon>Eukaryota</taxon>
        <taxon>Rhodophyta</taxon>
        <taxon>Bangiophyceae</taxon>
        <taxon>Porphyridiales</taxon>
        <taxon>Porphyridiaceae</taxon>
        <taxon>Porphyridium</taxon>
    </lineage>
</organism>
<proteinExistence type="inferred from homology"/>
<dbReference type="OrthoDB" id="2266at2759"/>